<keyword evidence="2" id="KW-1185">Reference proteome</keyword>
<accession>A0ABU7AWN3</accession>
<evidence type="ECO:0000313" key="2">
    <source>
        <dbReference type="Proteomes" id="UP001345963"/>
    </source>
</evidence>
<sequence length="101" mass="11120">MFSVIFSYIMFDLHWVTKIFTCEKVVVAVCSVGSEVHRLTTAVLTPPQYLPSHICLVITNLLCTCFIHFFASPFIPPSSFNPISSNSAWGPAKAHFAVLAG</sequence>
<gene>
    <name evidence="1" type="ORF">ATANTOWER_032201</name>
</gene>
<reference evidence="1 2" key="1">
    <citation type="submission" date="2021-07" db="EMBL/GenBank/DDBJ databases">
        <authorList>
            <person name="Palmer J.M."/>
        </authorList>
    </citation>
    <scope>NUCLEOTIDE SEQUENCE [LARGE SCALE GENOMIC DNA]</scope>
    <source>
        <strain evidence="1 2">AT_MEX2019</strain>
        <tissue evidence="1">Muscle</tissue>
    </source>
</reference>
<organism evidence="1 2">
    <name type="scientific">Ataeniobius toweri</name>
    <dbReference type="NCBI Taxonomy" id="208326"/>
    <lineage>
        <taxon>Eukaryota</taxon>
        <taxon>Metazoa</taxon>
        <taxon>Chordata</taxon>
        <taxon>Craniata</taxon>
        <taxon>Vertebrata</taxon>
        <taxon>Euteleostomi</taxon>
        <taxon>Actinopterygii</taxon>
        <taxon>Neopterygii</taxon>
        <taxon>Teleostei</taxon>
        <taxon>Neoteleostei</taxon>
        <taxon>Acanthomorphata</taxon>
        <taxon>Ovalentaria</taxon>
        <taxon>Atherinomorphae</taxon>
        <taxon>Cyprinodontiformes</taxon>
        <taxon>Goodeidae</taxon>
        <taxon>Ataeniobius</taxon>
    </lineage>
</organism>
<comment type="caution">
    <text evidence="1">The sequence shown here is derived from an EMBL/GenBank/DDBJ whole genome shotgun (WGS) entry which is preliminary data.</text>
</comment>
<evidence type="ECO:0000313" key="1">
    <source>
        <dbReference type="EMBL" id="MED6242039.1"/>
    </source>
</evidence>
<dbReference type="Proteomes" id="UP001345963">
    <property type="component" value="Unassembled WGS sequence"/>
</dbReference>
<proteinExistence type="predicted"/>
<dbReference type="EMBL" id="JAHUTI010030439">
    <property type="protein sequence ID" value="MED6242039.1"/>
    <property type="molecule type" value="Genomic_DNA"/>
</dbReference>
<name>A0ABU7AWN3_9TELE</name>
<protein>
    <submittedName>
        <fullName evidence="1">Uncharacterized protein</fullName>
    </submittedName>
</protein>